<evidence type="ECO:0000256" key="1">
    <source>
        <dbReference type="ARBA" id="ARBA00001974"/>
    </source>
</evidence>
<keyword evidence="11" id="KW-1185">Reference proteome</keyword>
<feature type="domain" description="Amine oxidase" evidence="9">
    <location>
        <begin position="30"/>
        <end position="492"/>
    </location>
</feature>
<gene>
    <name evidence="10" type="primary">LOC103178487</name>
</gene>
<comment type="similarity">
    <text evidence="3">Belongs to the flavin monoamine oxidase family.</text>
</comment>
<feature type="chain" id="PRO_5021311013" evidence="8">
    <location>
        <begin position="18"/>
        <end position="503"/>
    </location>
</feature>
<reference evidence="11" key="2">
    <citation type="journal article" date="2007" name="PLoS Biol.">
        <title>Survey sequencing and comparative analysis of the elephant shark (Callorhinchus milii) genome.</title>
        <authorList>
            <person name="Venkatesh B."/>
            <person name="Kirkness E.F."/>
            <person name="Loh Y.H."/>
            <person name="Halpern A.L."/>
            <person name="Lee A.P."/>
            <person name="Johnson J."/>
            <person name="Dandona N."/>
            <person name="Viswanathan L.D."/>
            <person name="Tay A."/>
            <person name="Venter J.C."/>
            <person name="Strausberg R.L."/>
            <person name="Brenner S."/>
        </authorList>
    </citation>
    <scope>NUCLEOTIDE SEQUENCE [LARGE SCALE GENOMIC DNA]</scope>
</reference>
<evidence type="ECO:0000256" key="4">
    <source>
        <dbReference type="ARBA" id="ARBA00022490"/>
    </source>
</evidence>
<dbReference type="SUPFAM" id="SSF51905">
    <property type="entry name" value="FAD/NAD(P)-binding domain"/>
    <property type="match status" value="1"/>
</dbReference>
<feature type="signal peptide" evidence="8">
    <location>
        <begin position="1"/>
        <end position="17"/>
    </location>
</feature>
<dbReference type="InParanoid" id="A0A4W3JN23"/>
<dbReference type="Proteomes" id="UP000314986">
    <property type="component" value="Unassembled WGS sequence"/>
</dbReference>
<dbReference type="Gene3D" id="3.90.660.10">
    <property type="match status" value="1"/>
</dbReference>
<evidence type="ECO:0000256" key="6">
    <source>
        <dbReference type="ARBA" id="ARBA00022827"/>
    </source>
</evidence>
<sequence length="503" mass="55862">MLILVLFLHVSYFSTSGQKSPKIVIVGAGLAGVGAANKLVKQGFTDVQIIEAFSQPGGRIKGSLFGKLVVDEGPQFIHGASMDNPIFQLAKEHGLLEAFMPIDNIVVYSSTQEQLNPEFASQMWELGSNITYRAHLLAKEKGYEMVKSLLDAYVSEVSKLKAAWSNDPVDLINQKLGMLNMVLKSLSVDYAVHSLADVSVHSNEEQYMEGGDCNSLGLYLKLIAKLLEPIPQERLLLGKPVKQIMWNGNFQSEDGTGYPVRVQCEDGDQILADHVIVTVSLGCLKENAQSLFHPNLPEKKLHAIQSIGFGTTNKIYFEYEEPFWPENISEIGLHWQDESPLIALKSNIAEWWRCLCLFNLLQPAERYGNVLVAWVSGREAKFVETLSAEELGSTITMLLRNFTGRPSLPEPKRVLVTKWFTNPYTRGSYSYMSVNSSSAMVDTLAEPLPQGGSENSTQALQVLFAGEATHRSFHSTTHGALLSGWREAERLIHQYATAEEEFS</sequence>
<dbReference type="PANTHER" id="PTHR10742">
    <property type="entry name" value="FLAVIN MONOAMINE OXIDASE"/>
    <property type="match status" value="1"/>
</dbReference>
<evidence type="ECO:0000256" key="5">
    <source>
        <dbReference type="ARBA" id="ARBA00022630"/>
    </source>
</evidence>
<reference evidence="10" key="5">
    <citation type="submission" date="2025-09" db="UniProtKB">
        <authorList>
            <consortium name="Ensembl"/>
        </authorList>
    </citation>
    <scope>IDENTIFICATION</scope>
</reference>
<organism evidence="10 11">
    <name type="scientific">Callorhinchus milii</name>
    <name type="common">Ghost shark</name>
    <dbReference type="NCBI Taxonomy" id="7868"/>
    <lineage>
        <taxon>Eukaryota</taxon>
        <taxon>Metazoa</taxon>
        <taxon>Chordata</taxon>
        <taxon>Craniata</taxon>
        <taxon>Vertebrata</taxon>
        <taxon>Chondrichthyes</taxon>
        <taxon>Holocephali</taxon>
        <taxon>Chimaeriformes</taxon>
        <taxon>Callorhinchidae</taxon>
        <taxon>Callorhinchus</taxon>
    </lineage>
</organism>
<evidence type="ECO:0000259" key="9">
    <source>
        <dbReference type="Pfam" id="PF01593"/>
    </source>
</evidence>
<dbReference type="OMA" id="HDWESFA"/>
<reference evidence="11" key="1">
    <citation type="journal article" date="2006" name="Science">
        <title>Ancient noncoding elements conserved in the human genome.</title>
        <authorList>
            <person name="Venkatesh B."/>
            <person name="Kirkness E.F."/>
            <person name="Loh Y.H."/>
            <person name="Halpern A.L."/>
            <person name="Lee A.P."/>
            <person name="Johnson J."/>
            <person name="Dandona N."/>
            <person name="Viswanathan L.D."/>
            <person name="Tay A."/>
            <person name="Venter J.C."/>
            <person name="Strausberg R.L."/>
            <person name="Brenner S."/>
        </authorList>
    </citation>
    <scope>NUCLEOTIDE SEQUENCE [LARGE SCALE GENOMIC DNA]</scope>
</reference>
<keyword evidence="7" id="KW-0560">Oxidoreductase</keyword>
<dbReference type="GO" id="GO:0046592">
    <property type="term" value="F:polyamine oxidase activity"/>
    <property type="evidence" value="ECO:0007669"/>
    <property type="project" value="TreeGrafter"/>
</dbReference>
<comment type="subcellular location">
    <subcellularLocation>
        <location evidence="2">Cytoplasm</location>
    </subcellularLocation>
</comment>
<dbReference type="InterPro" id="IPR002937">
    <property type="entry name" value="Amino_oxidase"/>
</dbReference>
<keyword evidence="5" id="KW-0285">Flavoprotein</keyword>
<protein>
    <submittedName>
        <fullName evidence="10">Peroxisomal N(1)-acetyl-spermine/spermidine oxidase-like</fullName>
    </submittedName>
</protein>
<evidence type="ECO:0000256" key="2">
    <source>
        <dbReference type="ARBA" id="ARBA00004496"/>
    </source>
</evidence>
<dbReference type="InterPro" id="IPR050281">
    <property type="entry name" value="Flavin_monoamine_oxidase"/>
</dbReference>
<dbReference type="Gene3D" id="3.50.50.60">
    <property type="entry name" value="FAD/NAD(P)-binding domain"/>
    <property type="match status" value="1"/>
</dbReference>
<evidence type="ECO:0000256" key="8">
    <source>
        <dbReference type="SAM" id="SignalP"/>
    </source>
</evidence>
<reference evidence="11" key="3">
    <citation type="journal article" date="2014" name="Nature">
        <title>Elephant shark genome provides unique insights into gnathostome evolution.</title>
        <authorList>
            <consortium name="International Elephant Shark Genome Sequencing Consortium"/>
            <person name="Venkatesh B."/>
            <person name="Lee A.P."/>
            <person name="Ravi V."/>
            <person name="Maurya A.K."/>
            <person name="Lian M.M."/>
            <person name="Swann J.B."/>
            <person name="Ohta Y."/>
            <person name="Flajnik M.F."/>
            <person name="Sutoh Y."/>
            <person name="Kasahara M."/>
            <person name="Hoon S."/>
            <person name="Gangu V."/>
            <person name="Roy S.W."/>
            <person name="Irimia M."/>
            <person name="Korzh V."/>
            <person name="Kondrychyn I."/>
            <person name="Lim Z.W."/>
            <person name="Tay B.H."/>
            <person name="Tohari S."/>
            <person name="Kong K.W."/>
            <person name="Ho S."/>
            <person name="Lorente-Galdos B."/>
            <person name="Quilez J."/>
            <person name="Marques-Bonet T."/>
            <person name="Raney B.J."/>
            <person name="Ingham P.W."/>
            <person name="Tay A."/>
            <person name="Hillier L.W."/>
            <person name="Minx P."/>
            <person name="Boehm T."/>
            <person name="Wilson R.K."/>
            <person name="Brenner S."/>
            <person name="Warren W.C."/>
        </authorList>
    </citation>
    <scope>NUCLEOTIDE SEQUENCE [LARGE SCALE GENOMIC DNA]</scope>
</reference>
<keyword evidence="8" id="KW-0732">Signal</keyword>
<dbReference type="Ensembl" id="ENSCMIT00000045559.1">
    <property type="protein sequence ID" value="ENSCMIP00000044914.1"/>
    <property type="gene ID" value="ENSCMIG00000018548.1"/>
</dbReference>
<comment type="cofactor">
    <cofactor evidence="1">
        <name>FAD</name>
        <dbReference type="ChEBI" id="CHEBI:57692"/>
    </cofactor>
</comment>
<evidence type="ECO:0000256" key="3">
    <source>
        <dbReference type="ARBA" id="ARBA00005995"/>
    </source>
</evidence>
<dbReference type="SUPFAM" id="SSF54373">
    <property type="entry name" value="FAD-linked reductases, C-terminal domain"/>
    <property type="match status" value="1"/>
</dbReference>
<dbReference type="GO" id="GO:0005737">
    <property type="term" value="C:cytoplasm"/>
    <property type="evidence" value="ECO:0007669"/>
    <property type="project" value="UniProtKB-SubCell"/>
</dbReference>
<keyword evidence="4" id="KW-0963">Cytoplasm</keyword>
<dbReference type="GO" id="GO:0046203">
    <property type="term" value="P:spermidine catabolic process"/>
    <property type="evidence" value="ECO:0007669"/>
    <property type="project" value="TreeGrafter"/>
</dbReference>
<dbReference type="InterPro" id="IPR036188">
    <property type="entry name" value="FAD/NAD-bd_sf"/>
</dbReference>
<dbReference type="Pfam" id="PF01593">
    <property type="entry name" value="Amino_oxidase"/>
    <property type="match status" value="1"/>
</dbReference>
<dbReference type="STRING" id="7868.ENSCMIP00000044914"/>
<keyword evidence="6" id="KW-0274">FAD</keyword>
<evidence type="ECO:0000313" key="11">
    <source>
        <dbReference type="Proteomes" id="UP000314986"/>
    </source>
</evidence>
<evidence type="ECO:0000256" key="7">
    <source>
        <dbReference type="ARBA" id="ARBA00023002"/>
    </source>
</evidence>
<dbReference type="GeneTree" id="ENSGT00940000158274"/>
<dbReference type="PANTHER" id="PTHR10742:SF405">
    <property type="entry name" value="PEROXISOMAL N(1)-ACETYL-SPERMINE_SPERMIDINE OXIDASE"/>
    <property type="match status" value="1"/>
</dbReference>
<proteinExistence type="inferred from homology"/>
<reference evidence="10" key="4">
    <citation type="submission" date="2025-08" db="UniProtKB">
        <authorList>
            <consortium name="Ensembl"/>
        </authorList>
    </citation>
    <scope>IDENTIFICATION</scope>
</reference>
<evidence type="ECO:0000313" key="10">
    <source>
        <dbReference type="Ensembl" id="ENSCMIP00000044914.1"/>
    </source>
</evidence>
<name>A0A4W3JN23_CALMI</name>
<dbReference type="AlphaFoldDB" id="A0A4W3JN23"/>
<accession>A0A4W3JN23</accession>